<evidence type="ECO:0000313" key="4">
    <source>
        <dbReference type="Proteomes" id="UP000317243"/>
    </source>
</evidence>
<keyword evidence="4" id="KW-1185">Reference proteome</keyword>
<gene>
    <name evidence="3" type="ORF">KOR42_19730</name>
</gene>
<reference evidence="3 4" key="1">
    <citation type="submission" date="2019-02" db="EMBL/GenBank/DDBJ databases">
        <title>Deep-cultivation of Planctomycetes and their phenomic and genomic characterization uncovers novel biology.</title>
        <authorList>
            <person name="Wiegand S."/>
            <person name="Jogler M."/>
            <person name="Boedeker C."/>
            <person name="Pinto D."/>
            <person name="Vollmers J."/>
            <person name="Rivas-Marin E."/>
            <person name="Kohn T."/>
            <person name="Peeters S.H."/>
            <person name="Heuer A."/>
            <person name="Rast P."/>
            <person name="Oberbeckmann S."/>
            <person name="Bunk B."/>
            <person name="Jeske O."/>
            <person name="Meyerdierks A."/>
            <person name="Storesund J.E."/>
            <person name="Kallscheuer N."/>
            <person name="Luecker S."/>
            <person name="Lage O.M."/>
            <person name="Pohl T."/>
            <person name="Merkel B.J."/>
            <person name="Hornburger P."/>
            <person name="Mueller R.-W."/>
            <person name="Bruemmer F."/>
            <person name="Labrenz M."/>
            <person name="Spormann A.M."/>
            <person name="Op Den Camp H."/>
            <person name="Overmann J."/>
            <person name="Amann R."/>
            <person name="Jetten M.S.M."/>
            <person name="Mascher T."/>
            <person name="Medema M.H."/>
            <person name="Devos D.P."/>
            <person name="Kaster A.-K."/>
            <person name="Ovreas L."/>
            <person name="Rohde M."/>
            <person name="Galperin M.Y."/>
            <person name="Jogler C."/>
        </authorList>
    </citation>
    <scope>NUCLEOTIDE SEQUENCE [LARGE SCALE GENOMIC DNA]</scope>
    <source>
        <strain evidence="3 4">KOR42</strain>
    </source>
</reference>
<dbReference type="Proteomes" id="UP000317243">
    <property type="component" value="Unassembled WGS sequence"/>
</dbReference>
<sequence length="163" mass="18047">MGSSESGPGVDENAQAPGENDAVEAKRGMNPVVRVLMLLVICLVAAGVVWEGITYGSYLLTYSGLKNEIEKLPADNKQRFNIYDLHESNLIYGAPEISYNALELGKSQVVTYRWDGLLMTYGSIHMIYDQEDEFHRVQEIETGHLDIPEPKNVAIETGAQDAE</sequence>
<dbReference type="RefSeq" id="WP_146509085.1">
    <property type="nucleotide sequence ID" value="NZ_SIHI01000001.1"/>
</dbReference>
<evidence type="ECO:0000256" key="1">
    <source>
        <dbReference type="SAM" id="MobiDB-lite"/>
    </source>
</evidence>
<feature type="transmembrane region" description="Helical" evidence="2">
    <location>
        <begin position="35"/>
        <end position="61"/>
    </location>
</feature>
<evidence type="ECO:0000313" key="3">
    <source>
        <dbReference type="EMBL" id="TWT58591.1"/>
    </source>
</evidence>
<keyword evidence="2" id="KW-0472">Membrane</keyword>
<keyword evidence="2" id="KW-1133">Transmembrane helix</keyword>
<organism evidence="3 4">
    <name type="scientific">Thalassoglobus neptunius</name>
    <dbReference type="NCBI Taxonomy" id="1938619"/>
    <lineage>
        <taxon>Bacteria</taxon>
        <taxon>Pseudomonadati</taxon>
        <taxon>Planctomycetota</taxon>
        <taxon>Planctomycetia</taxon>
        <taxon>Planctomycetales</taxon>
        <taxon>Planctomycetaceae</taxon>
        <taxon>Thalassoglobus</taxon>
    </lineage>
</organism>
<name>A0A5C5X8B9_9PLAN</name>
<dbReference type="EMBL" id="SIHI01000001">
    <property type="protein sequence ID" value="TWT58591.1"/>
    <property type="molecule type" value="Genomic_DNA"/>
</dbReference>
<comment type="caution">
    <text evidence="3">The sequence shown here is derived from an EMBL/GenBank/DDBJ whole genome shotgun (WGS) entry which is preliminary data.</text>
</comment>
<keyword evidence="2" id="KW-0812">Transmembrane</keyword>
<accession>A0A5C5X8B9</accession>
<proteinExistence type="predicted"/>
<dbReference type="AlphaFoldDB" id="A0A5C5X8B9"/>
<feature type="region of interest" description="Disordered" evidence="1">
    <location>
        <begin position="1"/>
        <end position="20"/>
    </location>
</feature>
<evidence type="ECO:0000256" key="2">
    <source>
        <dbReference type="SAM" id="Phobius"/>
    </source>
</evidence>
<protein>
    <submittedName>
        <fullName evidence="3">Uncharacterized protein</fullName>
    </submittedName>
</protein>